<dbReference type="PANTHER" id="PTHR43214:SF41">
    <property type="entry name" value="NITRATE_NITRITE RESPONSE REGULATOR PROTEIN NARP"/>
    <property type="match status" value="1"/>
</dbReference>
<dbReference type="InterPro" id="IPR000792">
    <property type="entry name" value="Tscrpt_reg_LuxR_C"/>
</dbReference>
<dbReference type="Proteomes" id="UP001500067">
    <property type="component" value="Unassembled WGS sequence"/>
</dbReference>
<evidence type="ECO:0000313" key="9">
    <source>
        <dbReference type="Proteomes" id="UP001500067"/>
    </source>
</evidence>
<accession>A0ABP8N6Y9</accession>
<dbReference type="SUPFAM" id="SSF52172">
    <property type="entry name" value="CheY-like"/>
    <property type="match status" value="1"/>
</dbReference>
<dbReference type="CDD" id="cd17535">
    <property type="entry name" value="REC_NarL-like"/>
    <property type="match status" value="1"/>
</dbReference>
<keyword evidence="1 5" id="KW-0597">Phosphoprotein</keyword>
<dbReference type="PROSITE" id="PS50110">
    <property type="entry name" value="RESPONSE_REGULATORY"/>
    <property type="match status" value="1"/>
</dbReference>
<evidence type="ECO:0000259" key="6">
    <source>
        <dbReference type="PROSITE" id="PS50043"/>
    </source>
</evidence>
<dbReference type="InterPro" id="IPR001789">
    <property type="entry name" value="Sig_transdc_resp-reg_receiver"/>
</dbReference>
<keyword evidence="2" id="KW-0805">Transcription regulation</keyword>
<dbReference type="PANTHER" id="PTHR43214">
    <property type="entry name" value="TWO-COMPONENT RESPONSE REGULATOR"/>
    <property type="match status" value="1"/>
</dbReference>
<evidence type="ECO:0000256" key="2">
    <source>
        <dbReference type="ARBA" id="ARBA00023015"/>
    </source>
</evidence>
<dbReference type="SMART" id="SM00421">
    <property type="entry name" value="HTH_LUXR"/>
    <property type="match status" value="1"/>
</dbReference>
<dbReference type="RefSeq" id="WP_345077576.1">
    <property type="nucleotide sequence ID" value="NZ_BAABFA010000004.1"/>
</dbReference>
<feature type="domain" description="Response regulatory" evidence="7">
    <location>
        <begin position="3"/>
        <end position="121"/>
    </location>
</feature>
<dbReference type="CDD" id="cd06170">
    <property type="entry name" value="LuxR_C_like"/>
    <property type="match status" value="1"/>
</dbReference>
<dbReference type="PROSITE" id="PS50043">
    <property type="entry name" value="HTH_LUXR_2"/>
    <property type="match status" value="1"/>
</dbReference>
<dbReference type="SMART" id="SM00448">
    <property type="entry name" value="REC"/>
    <property type="match status" value="1"/>
</dbReference>
<dbReference type="Pfam" id="PF00196">
    <property type="entry name" value="GerE"/>
    <property type="match status" value="1"/>
</dbReference>
<dbReference type="Pfam" id="PF00072">
    <property type="entry name" value="Response_reg"/>
    <property type="match status" value="1"/>
</dbReference>
<name>A0ABP8N6Y9_9BACT</name>
<reference evidence="9" key="1">
    <citation type="journal article" date="2019" name="Int. J. Syst. Evol. Microbiol.">
        <title>The Global Catalogue of Microorganisms (GCM) 10K type strain sequencing project: providing services to taxonomists for standard genome sequencing and annotation.</title>
        <authorList>
            <consortium name="The Broad Institute Genomics Platform"/>
            <consortium name="The Broad Institute Genome Sequencing Center for Infectious Disease"/>
            <person name="Wu L."/>
            <person name="Ma J."/>
        </authorList>
    </citation>
    <scope>NUCLEOTIDE SEQUENCE [LARGE SCALE GENOMIC DNA]</scope>
    <source>
        <strain evidence="9">JCM 32105</strain>
    </source>
</reference>
<dbReference type="Gene3D" id="3.40.50.2300">
    <property type="match status" value="1"/>
</dbReference>
<dbReference type="SUPFAM" id="SSF46894">
    <property type="entry name" value="C-terminal effector domain of the bipartite response regulators"/>
    <property type="match status" value="1"/>
</dbReference>
<dbReference type="InterPro" id="IPR016032">
    <property type="entry name" value="Sig_transdc_resp-reg_C-effctor"/>
</dbReference>
<sequence>MIHIALADDHALIRKGVAEMLSKFSDIKVILEAGTGKELIAKMSNADPMPEVCIVDINMPEMNGYETATELKKRWPKVGILALSMYDTELNIIKMLRSGAHGYLLKDADPEELLQAIVSIHKHGFYYSDIVTGRMLNILHDPDGKTNVDLTDKELQLLKYCCTELTYKEIANEMNLSARTIDGYRETLFRKLNITTRTGLAMYAIKAGMVSIK</sequence>
<evidence type="ECO:0000256" key="1">
    <source>
        <dbReference type="ARBA" id="ARBA00022553"/>
    </source>
</evidence>
<dbReference type="InterPro" id="IPR011006">
    <property type="entry name" value="CheY-like_superfamily"/>
</dbReference>
<protein>
    <submittedName>
        <fullName evidence="8">Response regulator transcription factor</fullName>
    </submittedName>
</protein>
<organism evidence="8 9">
    <name type="scientific">Nemorincola caseinilytica</name>
    <dbReference type="NCBI Taxonomy" id="2054315"/>
    <lineage>
        <taxon>Bacteria</taxon>
        <taxon>Pseudomonadati</taxon>
        <taxon>Bacteroidota</taxon>
        <taxon>Chitinophagia</taxon>
        <taxon>Chitinophagales</taxon>
        <taxon>Chitinophagaceae</taxon>
        <taxon>Nemorincola</taxon>
    </lineage>
</organism>
<dbReference type="PRINTS" id="PR00038">
    <property type="entry name" value="HTHLUXR"/>
</dbReference>
<proteinExistence type="predicted"/>
<evidence type="ECO:0000259" key="7">
    <source>
        <dbReference type="PROSITE" id="PS50110"/>
    </source>
</evidence>
<comment type="caution">
    <text evidence="8">The sequence shown here is derived from an EMBL/GenBank/DDBJ whole genome shotgun (WGS) entry which is preliminary data.</text>
</comment>
<evidence type="ECO:0000256" key="4">
    <source>
        <dbReference type="ARBA" id="ARBA00023163"/>
    </source>
</evidence>
<keyword evidence="3" id="KW-0238">DNA-binding</keyword>
<dbReference type="EMBL" id="BAABFA010000004">
    <property type="protein sequence ID" value="GAA4460540.1"/>
    <property type="molecule type" value="Genomic_DNA"/>
</dbReference>
<evidence type="ECO:0000256" key="3">
    <source>
        <dbReference type="ARBA" id="ARBA00023125"/>
    </source>
</evidence>
<evidence type="ECO:0000256" key="5">
    <source>
        <dbReference type="PROSITE-ProRule" id="PRU00169"/>
    </source>
</evidence>
<dbReference type="InterPro" id="IPR039420">
    <property type="entry name" value="WalR-like"/>
</dbReference>
<evidence type="ECO:0000313" key="8">
    <source>
        <dbReference type="EMBL" id="GAA4460540.1"/>
    </source>
</evidence>
<gene>
    <name evidence="8" type="ORF">GCM10023093_03380</name>
</gene>
<feature type="domain" description="HTH luxR-type" evidence="6">
    <location>
        <begin position="143"/>
        <end position="208"/>
    </location>
</feature>
<feature type="modified residue" description="4-aspartylphosphate" evidence="5">
    <location>
        <position position="56"/>
    </location>
</feature>
<keyword evidence="4" id="KW-0804">Transcription</keyword>
<dbReference type="InterPro" id="IPR058245">
    <property type="entry name" value="NreC/VraR/RcsB-like_REC"/>
</dbReference>
<keyword evidence="9" id="KW-1185">Reference proteome</keyword>